<keyword evidence="1" id="KW-1133">Transmembrane helix</keyword>
<sequence>MASSASIEQWSFTGGKDNSLAIIVFLIFAASSIVIPLTSSVAKEEEAIADPHPKVLNFTSSITPVSSLT</sequence>
<dbReference type="AlphaFoldDB" id="A0A9P8P2L6"/>
<keyword evidence="1" id="KW-0812">Transmembrane</keyword>
<feature type="transmembrane region" description="Helical" evidence="1">
    <location>
        <begin position="20"/>
        <end position="38"/>
    </location>
</feature>
<name>A0A9P8P2L6_9ASCO</name>
<keyword evidence="1" id="KW-0472">Membrane</keyword>
<comment type="caution">
    <text evidence="2">The sequence shown here is derived from an EMBL/GenBank/DDBJ whole genome shotgun (WGS) entry which is preliminary data.</text>
</comment>
<dbReference type="Proteomes" id="UP000769157">
    <property type="component" value="Unassembled WGS sequence"/>
</dbReference>
<dbReference type="EMBL" id="JAEUBE010000352">
    <property type="protein sequence ID" value="KAH3664042.1"/>
    <property type="molecule type" value="Genomic_DNA"/>
</dbReference>
<evidence type="ECO:0000313" key="3">
    <source>
        <dbReference type="Proteomes" id="UP000769157"/>
    </source>
</evidence>
<gene>
    <name evidence="2" type="ORF">OGAPHI_004756</name>
</gene>
<organism evidence="2 3">
    <name type="scientific">Ogataea philodendri</name>
    <dbReference type="NCBI Taxonomy" id="1378263"/>
    <lineage>
        <taxon>Eukaryota</taxon>
        <taxon>Fungi</taxon>
        <taxon>Dikarya</taxon>
        <taxon>Ascomycota</taxon>
        <taxon>Saccharomycotina</taxon>
        <taxon>Pichiomycetes</taxon>
        <taxon>Pichiales</taxon>
        <taxon>Pichiaceae</taxon>
        <taxon>Ogataea</taxon>
    </lineage>
</organism>
<accession>A0A9P8P2L6</accession>
<evidence type="ECO:0000256" key="1">
    <source>
        <dbReference type="SAM" id="Phobius"/>
    </source>
</evidence>
<proteinExistence type="predicted"/>
<keyword evidence="3" id="KW-1185">Reference proteome</keyword>
<dbReference type="GeneID" id="70236721"/>
<reference evidence="2" key="1">
    <citation type="journal article" date="2021" name="Open Biol.">
        <title>Shared evolutionary footprints suggest mitochondrial oxidative damage underlies multiple complex I losses in fungi.</title>
        <authorList>
            <person name="Schikora-Tamarit M.A."/>
            <person name="Marcet-Houben M."/>
            <person name="Nosek J."/>
            <person name="Gabaldon T."/>
        </authorList>
    </citation>
    <scope>NUCLEOTIDE SEQUENCE</scope>
    <source>
        <strain evidence="2">CBS6075</strain>
    </source>
</reference>
<protein>
    <submittedName>
        <fullName evidence="2">Uncharacterized protein</fullName>
    </submittedName>
</protein>
<evidence type="ECO:0000313" key="2">
    <source>
        <dbReference type="EMBL" id="KAH3664042.1"/>
    </source>
</evidence>
<dbReference type="RefSeq" id="XP_046060322.1">
    <property type="nucleotide sequence ID" value="XM_046205868.1"/>
</dbReference>
<reference evidence="2" key="2">
    <citation type="submission" date="2021-01" db="EMBL/GenBank/DDBJ databases">
        <authorList>
            <person name="Schikora-Tamarit M.A."/>
        </authorList>
    </citation>
    <scope>NUCLEOTIDE SEQUENCE</scope>
    <source>
        <strain evidence="2">CBS6075</strain>
    </source>
</reference>